<dbReference type="SMART" id="SM00014">
    <property type="entry name" value="acidPPc"/>
    <property type="match status" value="1"/>
</dbReference>
<gene>
    <name evidence="3" type="ORF">J2S44_006674</name>
</gene>
<keyword evidence="4" id="KW-1185">Reference proteome</keyword>
<dbReference type="AlphaFoldDB" id="A0AAE3ZWE4"/>
<dbReference type="Proteomes" id="UP001183629">
    <property type="component" value="Unassembled WGS sequence"/>
</dbReference>
<evidence type="ECO:0000259" key="2">
    <source>
        <dbReference type="SMART" id="SM00014"/>
    </source>
</evidence>
<evidence type="ECO:0000256" key="1">
    <source>
        <dbReference type="SAM" id="Phobius"/>
    </source>
</evidence>
<dbReference type="SUPFAM" id="SSF48317">
    <property type="entry name" value="Acid phosphatase/Vanadium-dependent haloperoxidase"/>
    <property type="match status" value="1"/>
</dbReference>
<keyword evidence="1" id="KW-0812">Transmembrane</keyword>
<keyword evidence="1" id="KW-0472">Membrane</keyword>
<feature type="transmembrane region" description="Helical" evidence="1">
    <location>
        <begin position="180"/>
        <end position="202"/>
    </location>
</feature>
<keyword evidence="3" id="KW-0378">Hydrolase</keyword>
<dbReference type="InterPro" id="IPR036938">
    <property type="entry name" value="PAP2/HPO_sf"/>
</dbReference>
<feature type="transmembrane region" description="Helical" evidence="1">
    <location>
        <begin position="147"/>
        <end position="168"/>
    </location>
</feature>
<dbReference type="GO" id="GO:0050380">
    <property type="term" value="F:undecaprenyl-diphosphatase activity"/>
    <property type="evidence" value="ECO:0007669"/>
    <property type="project" value="UniProtKB-EC"/>
</dbReference>
<reference evidence="3 4" key="1">
    <citation type="submission" date="2023-07" db="EMBL/GenBank/DDBJ databases">
        <title>Sequencing the genomes of 1000 actinobacteria strains.</title>
        <authorList>
            <person name="Klenk H.-P."/>
        </authorList>
    </citation>
    <scope>NUCLEOTIDE SEQUENCE [LARGE SCALE GENOMIC DNA]</scope>
    <source>
        <strain evidence="3 4">DSM 44711</strain>
    </source>
</reference>
<dbReference type="EMBL" id="JAVDYC010000001">
    <property type="protein sequence ID" value="MDR7326424.1"/>
    <property type="molecule type" value="Genomic_DNA"/>
</dbReference>
<keyword evidence="1" id="KW-1133">Transmembrane helix</keyword>
<feature type="transmembrane region" description="Helical" evidence="1">
    <location>
        <begin position="106"/>
        <end position="127"/>
    </location>
</feature>
<dbReference type="RefSeq" id="WP_310422087.1">
    <property type="nucleotide sequence ID" value="NZ_JAVDYC010000001.1"/>
</dbReference>
<sequence>MDVKTWWARRIDRHDWLGLRLTLAALAAALILIPFSVIAMLVVSRWEPLRALDQRVAEALYTFARARPGWVDAVQTWTDVFAPTPLRITVVLLAVLLWWRGSRRVALWAVTTIAAGGALGLLLKLLFGRDRPAFLDPVSSAPGYSFPSGHAMTAALASAVLLLMLLPLTDRLPYRRLVRAAMWAAALAVALGTGLSRVALGVHWTSDVLGGWIAGIAVVAATAAAFETWRGAAHRPITEGLREAQPATH</sequence>
<dbReference type="Gene3D" id="1.20.144.10">
    <property type="entry name" value="Phosphatidic acid phosphatase type 2/haloperoxidase"/>
    <property type="match status" value="1"/>
</dbReference>
<protein>
    <submittedName>
        <fullName evidence="3">Undecaprenyl-diphosphatase</fullName>
        <ecNumber evidence="3">3.6.1.27</ecNumber>
    </submittedName>
</protein>
<name>A0AAE3ZWE4_9ACTN</name>
<accession>A0AAE3ZWE4</accession>
<dbReference type="PANTHER" id="PTHR14969:SF13">
    <property type="entry name" value="AT30094P"/>
    <property type="match status" value="1"/>
</dbReference>
<dbReference type="Pfam" id="PF01569">
    <property type="entry name" value="PAP2"/>
    <property type="match status" value="1"/>
</dbReference>
<dbReference type="InterPro" id="IPR000326">
    <property type="entry name" value="PAP2/HPO"/>
</dbReference>
<organism evidence="3 4">
    <name type="scientific">Catenuloplanes niger</name>
    <dbReference type="NCBI Taxonomy" id="587534"/>
    <lineage>
        <taxon>Bacteria</taxon>
        <taxon>Bacillati</taxon>
        <taxon>Actinomycetota</taxon>
        <taxon>Actinomycetes</taxon>
        <taxon>Micromonosporales</taxon>
        <taxon>Micromonosporaceae</taxon>
        <taxon>Catenuloplanes</taxon>
    </lineage>
</organism>
<proteinExistence type="predicted"/>
<feature type="domain" description="Phosphatidic acid phosphatase type 2/haloperoxidase" evidence="2">
    <location>
        <begin position="102"/>
        <end position="223"/>
    </location>
</feature>
<feature type="transmembrane region" description="Helical" evidence="1">
    <location>
        <begin position="208"/>
        <end position="226"/>
    </location>
</feature>
<evidence type="ECO:0000313" key="4">
    <source>
        <dbReference type="Proteomes" id="UP001183629"/>
    </source>
</evidence>
<dbReference type="PANTHER" id="PTHR14969">
    <property type="entry name" value="SPHINGOSINE-1-PHOSPHATE PHOSPHOHYDROLASE"/>
    <property type="match status" value="1"/>
</dbReference>
<feature type="transmembrane region" description="Helical" evidence="1">
    <location>
        <begin position="80"/>
        <end position="99"/>
    </location>
</feature>
<evidence type="ECO:0000313" key="3">
    <source>
        <dbReference type="EMBL" id="MDR7326424.1"/>
    </source>
</evidence>
<comment type="caution">
    <text evidence="3">The sequence shown here is derived from an EMBL/GenBank/DDBJ whole genome shotgun (WGS) entry which is preliminary data.</text>
</comment>
<dbReference type="EC" id="3.6.1.27" evidence="3"/>
<feature type="transmembrane region" description="Helical" evidence="1">
    <location>
        <begin position="21"/>
        <end position="43"/>
    </location>
</feature>